<gene>
    <name evidence="1" type="ORF">TRFO_25656</name>
</gene>
<accession>A0A1J4K4E0</accession>
<evidence type="ECO:0008006" key="3">
    <source>
        <dbReference type="Google" id="ProtNLM"/>
    </source>
</evidence>
<dbReference type="VEuPathDB" id="TrichDB:TRFO_25656"/>
<evidence type="ECO:0000313" key="2">
    <source>
        <dbReference type="Proteomes" id="UP000179807"/>
    </source>
</evidence>
<sequence>MFYFFTIHKIMDFALLVLIEAKFKLPKCIILDKRVTNIGMSKTNELTFDSSSNMKYHLGKISHKRIDDKCVFVIEDTSHHGTIRVNNRKNKHSQIILKNNDFISFTSAKSYDGQENFCCKYMFFKPYELKYSLDLPKSHNKRIPENHCEKVCKGELFDSQCINDNSKVHNLEIRLFSLNKLNFFESWKQLPDSLMLNLQQRIFAE</sequence>
<dbReference type="Proteomes" id="UP000179807">
    <property type="component" value="Unassembled WGS sequence"/>
</dbReference>
<dbReference type="SUPFAM" id="SSF49879">
    <property type="entry name" value="SMAD/FHA domain"/>
    <property type="match status" value="1"/>
</dbReference>
<evidence type="ECO:0000313" key="1">
    <source>
        <dbReference type="EMBL" id="OHT06313.1"/>
    </source>
</evidence>
<dbReference type="EMBL" id="MLAK01000729">
    <property type="protein sequence ID" value="OHT06313.1"/>
    <property type="molecule type" value="Genomic_DNA"/>
</dbReference>
<dbReference type="Gene3D" id="2.60.200.20">
    <property type="match status" value="1"/>
</dbReference>
<comment type="caution">
    <text evidence="1">The sequence shown here is derived from an EMBL/GenBank/DDBJ whole genome shotgun (WGS) entry which is preliminary data.</text>
</comment>
<keyword evidence="2" id="KW-1185">Reference proteome</keyword>
<proteinExistence type="predicted"/>
<dbReference type="GeneID" id="94839197"/>
<protein>
    <recommendedName>
        <fullName evidence="3">FHA domain-containing protein</fullName>
    </recommendedName>
</protein>
<dbReference type="InterPro" id="IPR008984">
    <property type="entry name" value="SMAD_FHA_dom_sf"/>
</dbReference>
<dbReference type="RefSeq" id="XP_068359449.1">
    <property type="nucleotide sequence ID" value="XM_068504493.1"/>
</dbReference>
<name>A0A1J4K4E0_9EUKA</name>
<organism evidence="1 2">
    <name type="scientific">Tritrichomonas foetus</name>
    <dbReference type="NCBI Taxonomy" id="1144522"/>
    <lineage>
        <taxon>Eukaryota</taxon>
        <taxon>Metamonada</taxon>
        <taxon>Parabasalia</taxon>
        <taxon>Tritrichomonadida</taxon>
        <taxon>Tritrichomonadidae</taxon>
        <taxon>Tritrichomonas</taxon>
    </lineage>
</organism>
<dbReference type="AlphaFoldDB" id="A0A1J4K4E0"/>
<reference evidence="1" key="1">
    <citation type="submission" date="2016-10" db="EMBL/GenBank/DDBJ databases">
        <authorList>
            <person name="Benchimol M."/>
            <person name="Almeida L.G."/>
            <person name="Vasconcelos A.T."/>
            <person name="Perreira-Neves A."/>
            <person name="Rosa I.A."/>
            <person name="Tasca T."/>
            <person name="Bogo M.R."/>
            <person name="de Souza W."/>
        </authorList>
    </citation>
    <scope>NUCLEOTIDE SEQUENCE [LARGE SCALE GENOMIC DNA]</scope>
    <source>
        <strain evidence="1">K</strain>
    </source>
</reference>